<dbReference type="PANTHER" id="PTHR34039:SF1">
    <property type="entry name" value="UPF0102 PROTEIN YRAN"/>
    <property type="match status" value="1"/>
</dbReference>
<dbReference type="GO" id="GO:0003676">
    <property type="term" value="F:nucleic acid binding"/>
    <property type="evidence" value="ECO:0007669"/>
    <property type="project" value="InterPro"/>
</dbReference>
<dbReference type="RefSeq" id="WP_306761339.1">
    <property type="nucleotide sequence ID" value="NZ_CP118224.1"/>
</dbReference>
<dbReference type="AlphaFoldDB" id="A0AA50QBD0"/>
<organism evidence="3 4">
    <name type="scientific">Oceanimonas pelagia</name>
    <dbReference type="NCBI Taxonomy" id="3028314"/>
    <lineage>
        <taxon>Bacteria</taxon>
        <taxon>Pseudomonadati</taxon>
        <taxon>Pseudomonadota</taxon>
        <taxon>Gammaproteobacteria</taxon>
        <taxon>Aeromonadales</taxon>
        <taxon>Aeromonadaceae</taxon>
        <taxon>Oceanimonas</taxon>
    </lineage>
</organism>
<reference evidence="3 4" key="1">
    <citation type="submission" date="2023-02" db="EMBL/GenBank/DDBJ databases">
        <title>Complete genome sequence of a novel bacterium Oceanimonas sp. NTOU-MSR1 isolated from marine coast sediment.</title>
        <authorList>
            <person name="Yang H.-T."/>
            <person name="Chen Y.-L."/>
            <person name="Ho Y.-N."/>
        </authorList>
    </citation>
    <scope>NUCLEOTIDE SEQUENCE [LARGE SCALE GENOMIC DNA]</scope>
    <source>
        <strain evidence="3 4">NTOU-MSR1</strain>
    </source>
</reference>
<dbReference type="InterPro" id="IPR011856">
    <property type="entry name" value="tRNA_endonuc-like_dom_sf"/>
</dbReference>
<dbReference type="KEGG" id="ope:PU634_13700"/>
<dbReference type="SUPFAM" id="SSF52980">
    <property type="entry name" value="Restriction endonuclease-like"/>
    <property type="match status" value="1"/>
</dbReference>
<proteinExistence type="inferred from homology"/>
<dbReference type="Proteomes" id="UP001223802">
    <property type="component" value="Chromosome"/>
</dbReference>
<evidence type="ECO:0000313" key="3">
    <source>
        <dbReference type="EMBL" id="WMC10132.1"/>
    </source>
</evidence>
<dbReference type="EMBL" id="CP118224">
    <property type="protein sequence ID" value="WMC10132.1"/>
    <property type="molecule type" value="Genomic_DNA"/>
</dbReference>
<dbReference type="HAMAP" id="MF_00048">
    <property type="entry name" value="UPF0102"/>
    <property type="match status" value="1"/>
</dbReference>
<sequence length="126" mass="14299">MATGFPSDNKPNHNKRAHGALHERRAEAYLRTQGLQPVARNYQCKLGEIDLIMRQGATLVFVEVRYRHDRRFGGAAVSVTAAKQQRLRRAALSYLHMKGLNEAHQPCRFDLVACDGDQINWIPNAF</sequence>
<gene>
    <name evidence="3" type="ORF">PU634_13700</name>
</gene>
<comment type="similarity">
    <text evidence="1 2">Belongs to the UPF0102 family.</text>
</comment>
<name>A0AA50QBD0_9GAMM</name>
<evidence type="ECO:0000256" key="2">
    <source>
        <dbReference type="HAMAP-Rule" id="MF_00048"/>
    </source>
</evidence>
<dbReference type="InterPro" id="IPR003509">
    <property type="entry name" value="UPF0102_YraN-like"/>
</dbReference>
<dbReference type="CDD" id="cd20736">
    <property type="entry name" value="PoNe_Nuclease"/>
    <property type="match status" value="1"/>
</dbReference>
<dbReference type="InterPro" id="IPR011335">
    <property type="entry name" value="Restrct_endonuc-II-like"/>
</dbReference>
<dbReference type="NCBIfam" id="NF009150">
    <property type="entry name" value="PRK12497.1-3"/>
    <property type="match status" value="1"/>
</dbReference>
<keyword evidence="4" id="KW-1185">Reference proteome</keyword>
<dbReference type="NCBIfam" id="TIGR00252">
    <property type="entry name" value="YraN family protein"/>
    <property type="match status" value="1"/>
</dbReference>
<dbReference type="PANTHER" id="PTHR34039">
    <property type="entry name" value="UPF0102 PROTEIN YRAN"/>
    <property type="match status" value="1"/>
</dbReference>
<accession>A0AA50QBD0</accession>
<protein>
    <recommendedName>
        <fullName evidence="2">UPF0102 protein PU634_13700</fullName>
    </recommendedName>
</protein>
<dbReference type="Pfam" id="PF02021">
    <property type="entry name" value="UPF0102"/>
    <property type="match status" value="1"/>
</dbReference>
<evidence type="ECO:0000256" key="1">
    <source>
        <dbReference type="ARBA" id="ARBA00006738"/>
    </source>
</evidence>
<evidence type="ECO:0000313" key="4">
    <source>
        <dbReference type="Proteomes" id="UP001223802"/>
    </source>
</evidence>
<dbReference type="Gene3D" id="3.40.1350.10">
    <property type="match status" value="1"/>
</dbReference>